<comment type="caution">
    <text evidence="2">The sequence shown here is derived from an EMBL/GenBank/DDBJ whole genome shotgun (WGS) entry which is preliminary data.</text>
</comment>
<evidence type="ECO:0000313" key="2">
    <source>
        <dbReference type="EMBL" id="KAL0439474.1"/>
    </source>
</evidence>
<reference evidence="2" key="1">
    <citation type="submission" date="2020-06" db="EMBL/GenBank/DDBJ databases">
        <authorList>
            <person name="Li T."/>
            <person name="Hu X."/>
            <person name="Zhang T."/>
            <person name="Song X."/>
            <person name="Zhang H."/>
            <person name="Dai N."/>
            <person name="Sheng W."/>
            <person name="Hou X."/>
            <person name="Wei L."/>
        </authorList>
    </citation>
    <scope>NUCLEOTIDE SEQUENCE</scope>
    <source>
        <strain evidence="2">KEN1</strain>
        <tissue evidence="2">Leaf</tissue>
    </source>
</reference>
<evidence type="ECO:0000256" key="1">
    <source>
        <dbReference type="SAM" id="MobiDB-lite"/>
    </source>
</evidence>
<dbReference type="PANTHER" id="PTHR48475:SF2">
    <property type="entry name" value="RIBONUCLEASE H"/>
    <property type="match status" value="1"/>
</dbReference>
<accession>A0AAW2WCN6</accession>
<name>A0AAW2WCN6_9LAMI</name>
<sequence length="94" mass="10639">MKENRWYNNGIPPEKVPEEGVWLLHVDGSTTTQGSRIGIVMTSPQREDMEFAIIFEFKASNKEAEYESTRSRHEDGSRGWGSTPRGLLELPANS</sequence>
<proteinExistence type="predicted"/>
<dbReference type="EMBL" id="JACGWN010000008">
    <property type="protein sequence ID" value="KAL0439474.1"/>
    <property type="molecule type" value="Genomic_DNA"/>
</dbReference>
<feature type="region of interest" description="Disordered" evidence="1">
    <location>
        <begin position="62"/>
        <end position="94"/>
    </location>
</feature>
<organism evidence="2">
    <name type="scientific">Sesamum latifolium</name>
    <dbReference type="NCBI Taxonomy" id="2727402"/>
    <lineage>
        <taxon>Eukaryota</taxon>
        <taxon>Viridiplantae</taxon>
        <taxon>Streptophyta</taxon>
        <taxon>Embryophyta</taxon>
        <taxon>Tracheophyta</taxon>
        <taxon>Spermatophyta</taxon>
        <taxon>Magnoliopsida</taxon>
        <taxon>eudicotyledons</taxon>
        <taxon>Gunneridae</taxon>
        <taxon>Pentapetalae</taxon>
        <taxon>asterids</taxon>
        <taxon>lamiids</taxon>
        <taxon>Lamiales</taxon>
        <taxon>Pedaliaceae</taxon>
        <taxon>Sesamum</taxon>
    </lineage>
</organism>
<dbReference type="AlphaFoldDB" id="A0AAW2WCN6"/>
<feature type="compositionally biased region" description="Basic and acidic residues" evidence="1">
    <location>
        <begin position="62"/>
        <end position="77"/>
    </location>
</feature>
<protein>
    <submittedName>
        <fullName evidence="2">Uncharacterized protein</fullName>
    </submittedName>
</protein>
<dbReference type="PANTHER" id="PTHR48475">
    <property type="entry name" value="RIBONUCLEASE H"/>
    <property type="match status" value="1"/>
</dbReference>
<gene>
    <name evidence="2" type="ORF">Slati_2430400</name>
</gene>
<reference evidence="2" key="2">
    <citation type="journal article" date="2024" name="Plant">
        <title>Genomic evolution and insights into agronomic trait innovations of Sesamum species.</title>
        <authorList>
            <person name="Miao H."/>
            <person name="Wang L."/>
            <person name="Qu L."/>
            <person name="Liu H."/>
            <person name="Sun Y."/>
            <person name="Le M."/>
            <person name="Wang Q."/>
            <person name="Wei S."/>
            <person name="Zheng Y."/>
            <person name="Lin W."/>
            <person name="Duan Y."/>
            <person name="Cao H."/>
            <person name="Xiong S."/>
            <person name="Wang X."/>
            <person name="Wei L."/>
            <person name="Li C."/>
            <person name="Ma Q."/>
            <person name="Ju M."/>
            <person name="Zhao R."/>
            <person name="Li G."/>
            <person name="Mu C."/>
            <person name="Tian Q."/>
            <person name="Mei H."/>
            <person name="Zhang T."/>
            <person name="Gao T."/>
            <person name="Zhang H."/>
        </authorList>
    </citation>
    <scope>NUCLEOTIDE SEQUENCE</scope>
    <source>
        <strain evidence="2">KEN1</strain>
    </source>
</reference>